<dbReference type="CDD" id="cd00085">
    <property type="entry name" value="HNHc"/>
    <property type="match status" value="1"/>
</dbReference>
<dbReference type="InterPro" id="IPR052892">
    <property type="entry name" value="NA-targeting_endonuclease"/>
</dbReference>
<sequence length="99" mass="11228">METPRSLMHELFTFRSNDARRMWREGIKARDDNRCTYCGSTENLTIDHVRPRSKGGETTATNCVTACLECNQAKGSLEVNEFLTLHYNDCRSVYGSSAT</sequence>
<accession>M1U3A7</accession>
<gene>
    <name evidence="2" type="ORF">CYYG_00016</name>
</gene>
<feature type="domain" description="HNH nuclease" evidence="1">
    <location>
        <begin position="22"/>
        <end position="72"/>
    </location>
</feature>
<dbReference type="GO" id="GO:0003676">
    <property type="term" value="F:nucleic acid binding"/>
    <property type="evidence" value="ECO:0007669"/>
    <property type="project" value="InterPro"/>
</dbReference>
<keyword evidence="2" id="KW-0255">Endonuclease</keyword>
<evidence type="ECO:0000313" key="2">
    <source>
        <dbReference type="EMBL" id="AGG54518.1"/>
    </source>
</evidence>
<proteinExistence type="predicted"/>
<dbReference type="RefSeq" id="YP_007676862.1">
    <property type="nucleotide sequence ID" value="NC_020872.1"/>
</dbReference>
<dbReference type="PANTHER" id="PTHR33877">
    <property type="entry name" value="SLL1193 PROTEIN"/>
    <property type="match status" value="1"/>
</dbReference>
<dbReference type="Gene3D" id="1.10.30.50">
    <property type="match status" value="1"/>
</dbReference>
<organism evidence="2 3">
    <name type="scientific">Cyanophage SS120-1</name>
    <dbReference type="NCBI Taxonomy" id="616674"/>
    <lineage>
        <taxon>Viruses</taxon>
        <taxon>Duplodnaviria</taxon>
        <taxon>Heunggongvirae</taxon>
        <taxon>Uroviricota</taxon>
        <taxon>Caudoviricetes</taxon>
        <taxon>Autographivirales</taxon>
        <taxon>Banchanvirus</taxon>
        <taxon>Banchanvirus SS1201</taxon>
    </lineage>
</organism>
<dbReference type="GO" id="GO:0008270">
    <property type="term" value="F:zinc ion binding"/>
    <property type="evidence" value="ECO:0007669"/>
    <property type="project" value="InterPro"/>
</dbReference>
<dbReference type="InterPro" id="IPR002711">
    <property type="entry name" value="HNH"/>
</dbReference>
<dbReference type="EMBL" id="HQ316584">
    <property type="protein sequence ID" value="AGG54518.1"/>
    <property type="molecule type" value="Genomic_DNA"/>
</dbReference>
<dbReference type="GeneID" id="15013326"/>
<dbReference type="KEGG" id="vg:15013326"/>
<keyword evidence="2" id="KW-0540">Nuclease</keyword>
<name>M1U3A7_9CAUD</name>
<protein>
    <submittedName>
        <fullName evidence="2">HNH endonuclease</fullName>
    </submittedName>
</protein>
<keyword evidence="3" id="KW-1185">Reference proteome</keyword>
<dbReference type="Pfam" id="PF01844">
    <property type="entry name" value="HNH"/>
    <property type="match status" value="1"/>
</dbReference>
<evidence type="ECO:0000259" key="1">
    <source>
        <dbReference type="SMART" id="SM00507"/>
    </source>
</evidence>
<evidence type="ECO:0000313" key="3">
    <source>
        <dbReference type="Proteomes" id="UP000202740"/>
    </source>
</evidence>
<dbReference type="OrthoDB" id="22258at10239"/>
<dbReference type="SMART" id="SM00507">
    <property type="entry name" value="HNHc"/>
    <property type="match status" value="1"/>
</dbReference>
<dbReference type="PANTHER" id="PTHR33877:SF2">
    <property type="entry name" value="OS07G0170200 PROTEIN"/>
    <property type="match status" value="1"/>
</dbReference>
<dbReference type="InterPro" id="IPR003615">
    <property type="entry name" value="HNH_nuc"/>
</dbReference>
<reference evidence="2 3" key="1">
    <citation type="submission" date="2010-03" db="EMBL/GenBank/DDBJ databases">
        <title>The Genome Sequence of Cyanophage P-SSP9.</title>
        <authorList>
            <consortium name="The Broad Institute Genome Sequencing Platform"/>
            <person name="Henn M.R."/>
            <person name="Sullivan M.S."/>
            <person name="Osburne M.S."/>
            <person name="Levin J."/>
            <person name="Malboeuf C."/>
            <person name="Casali M."/>
            <person name="Russ C."/>
            <person name="Lennon N."/>
            <person name="Erlich R."/>
            <person name="Young S.K."/>
            <person name="Koehrsen M."/>
            <person name="Yandava C."/>
            <person name="Zeng Q."/>
            <person name="Alvarado L."/>
            <person name="Anderson S."/>
            <person name="Berlin A."/>
            <person name="Borenstein D."/>
            <person name="Chen Z."/>
            <person name="Engels R."/>
            <person name="Freedman E."/>
            <person name="Gellesch M."/>
            <person name="Goldberg J."/>
            <person name="Green L."/>
            <person name="Griggs A."/>
            <person name="Gujja S."/>
            <person name="Heiman D."/>
            <person name="Hepburn T."/>
            <person name="Howarth C."/>
            <person name="Jen D."/>
            <person name="Larson L."/>
            <person name="Lewis B."/>
            <person name="Mehta T."/>
            <person name="Park D."/>
            <person name="Pearson M."/>
            <person name="Roberts A."/>
            <person name="Ryan E."/>
            <person name="Saif S."/>
            <person name="Shea T."/>
            <person name="Shenoy N."/>
            <person name="Sisk P."/>
            <person name="Stolte C."/>
            <person name="Sykes S."/>
            <person name="Walk T."/>
            <person name="White J."/>
            <person name="Yu Q."/>
            <person name="Coleman M.L."/>
            <person name="Huang K.H."/>
            <person name="Weigele P.R."/>
            <person name="DeFrancesco A.S."/>
            <person name="Kern S.E."/>
            <person name="Thompson L.R."/>
            <person name="Fu R."/>
            <person name="Hombeck B."/>
            <person name="Chisholm S.W."/>
            <person name="Haas B."/>
            <person name="Nusbaum C."/>
            <person name="Galagan J."/>
            <person name="Birren B."/>
        </authorList>
    </citation>
    <scope>NUCLEOTIDE SEQUENCE [LARGE SCALE GENOMIC DNA]</scope>
    <source>
        <strain evidence="2 3">P-SSP9</strain>
    </source>
</reference>
<keyword evidence="2" id="KW-0378">Hydrolase</keyword>
<dbReference type="GO" id="GO:0004519">
    <property type="term" value="F:endonuclease activity"/>
    <property type="evidence" value="ECO:0007669"/>
    <property type="project" value="UniProtKB-KW"/>
</dbReference>
<dbReference type="Proteomes" id="UP000202740">
    <property type="component" value="Segment"/>
</dbReference>